<evidence type="ECO:0000256" key="1">
    <source>
        <dbReference type="SAM" id="Phobius"/>
    </source>
</evidence>
<dbReference type="SUPFAM" id="SSF54523">
    <property type="entry name" value="Pili subunits"/>
    <property type="match status" value="1"/>
</dbReference>
<dbReference type="AlphaFoldDB" id="A0A6J4M9Y2"/>
<organism evidence="2">
    <name type="scientific">uncultured Microvirga sp</name>
    <dbReference type="NCBI Taxonomy" id="412392"/>
    <lineage>
        <taxon>Bacteria</taxon>
        <taxon>Pseudomonadati</taxon>
        <taxon>Pseudomonadota</taxon>
        <taxon>Alphaproteobacteria</taxon>
        <taxon>Hyphomicrobiales</taxon>
        <taxon>Methylobacteriaceae</taxon>
        <taxon>Microvirga</taxon>
        <taxon>environmental samples</taxon>
    </lineage>
</organism>
<gene>
    <name evidence="2" type="ORF">AVDCRST_MAG90-2803</name>
</gene>
<sequence>MVRRRPFGCGAGQSRAGFTLVETTLALALLGLITALALPRALPNASPTALRIKAVEIAALLRGDRNAALRTGRIVTTTVDAGARRVRSGVSDATVVVPGVFALQIAAGVPGGFRFFPNGTSSGGELILARPDGGLSVRVNDLTAAVSVGRANTGRGG</sequence>
<protein>
    <recommendedName>
        <fullName evidence="3">General secretion pathway GspH domain-containing protein</fullName>
    </recommendedName>
</protein>
<dbReference type="NCBIfam" id="TIGR02532">
    <property type="entry name" value="IV_pilin_GFxxxE"/>
    <property type="match status" value="1"/>
</dbReference>
<dbReference type="EMBL" id="CADCUC010000522">
    <property type="protein sequence ID" value="CAA9353885.1"/>
    <property type="molecule type" value="Genomic_DNA"/>
</dbReference>
<keyword evidence="1" id="KW-1133">Transmembrane helix</keyword>
<accession>A0A6J4M9Y2</accession>
<keyword evidence="1" id="KW-0472">Membrane</keyword>
<evidence type="ECO:0000313" key="2">
    <source>
        <dbReference type="EMBL" id="CAA9353885.1"/>
    </source>
</evidence>
<keyword evidence="1" id="KW-0812">Transmembrane</keyword>
<proteinExistence type="predicted"/>
<dbReference type="PROSITE" id="PS00409">
    <property type="entry name" value="PROKAR_NTER_METHYL"/>
    <property type="match status" value="1"/>
</dbReference>
<name>A0A6J4M9Y2_9HYPH</name>
<dbReference type="InterPro" id="IPR045584">
    <property type="entry name" value="Pilin-like"/>
</dbReference>
<reference evidence="2" key="1">
    <citation type="submission" date="2020-02" db="EMBL/GenBank/DDBJ databases">
        <authorList>
            <person name="Meier V. D."/>
        </authorList>
    </citation>
    <scope>NUCLEOTIDE SEQUENCE</scope>
    <source>
        <strain evidence="2">AVDCRST_MAG90</strain>
    </source>
</reference>
<evidence type="ECO:0008006" key="3">
    <source>
        <dbReference type="Google" id="ProtNLM"/>
    </source>
</evidence>
<dbReference type="InterPro" id="IPR012902">
    <property type="entry name" value="N_methyl_site"/>
</dbReference>
<feature type="transmembrane region" description="Helical" evidence="1">
    <location>
        <begin position="20"/>
        <end position="38"/>
    </location>
</feature>